<organism evidence="4 5">
    <name type="scientific">Acacia crassicarpa</name>
    <name type="common">northern wattle</name>
    <dbReference type="NCBI Taxonomy" id="499986"/>
    <lineage>
        <taxon>Eukaryota</taxon>
        <taxon>Viridiplantae</taxon>
        <taxon>Streptophyta</taxon>
        <taxon>Embryophyta</taxon>
        <taxon>Tracheophyta</taxon>
        <taxon>Spermatophyta</taxon>
        <taxon>Magnoliopsida</taxon>
        <taxon>eudicotyledons</taxon>
        <taxon>Gunneridae</taxon>
        <taxon>Pentapetalae</taxon>
        <taxon>rosids</taxon>
        <taxon>fabids</taxon>
        <taxon>Fabales</taxon>
        <taxon>Fabaceae</taxon>
        <taxon>Caesalpinioideae</taxon>
        <taxon>mimosoid clade</taxon>
        <taxon>Acacieae</taxon>
        <taxon>Acacia</taxon>
    </lineage>
</organism>
<dbReference type="InterPro" id="IPR019775">
    <property type="entry name" value="WD40_repeat_CS"/>
</dbReference>
<dbReference type="PANTHER" id="PTHR19857:SF8">
    <property type="entry name" value="ANGIO-ASSOCIATED MIGRATORY CELL PROTEIN"/>
    <property type="match status" value="1"/>
</dbReference>
<dbReference type="Proteomes" id="UP001293593">
    <property type="component" value="Unassembled WGS sequence"/>
</dbReference>
<evidence type="ECO:0008006" key="6">
    <source>
        <dbReference type="Google" id="ProtNLM"/>
    </source>
</evidence>
<protein>
    <recommendedName>
        <fullName evidence="6">Angio-associated migratory cell protein</fullName>
    </recommendedName>
</protein>
<reference evidence="4" key="1">
    <citation type="submission" date="2023-10" db="EMBL/GenBank/DDBJ databases">
        <title>Chromosome-level genome of the transformable northern wattle, Acacia crassicarpa.</title>
        <authorList>
            <person name="Massaro I."/>
            <person name="Sinha N.R."/>
            <person name="Poethig S."/>
            <person name="Leichty A.R."/>
        </authorList>
    </citation>
    <scope>NUCLEOTIDE SEQUENCE</scope>
    <source>
        <strain evidence="4">Acra3RX</strain>
        <tissue evidence="4">Leaf</tissue>
    </source>
</reference>
<dbReference type="InterPro" id="IPR051179">
    <property type="entry name" value="WD_repeat_multifunction"/>
</dbReference>
<dbReference type="PANTHER" id="PTHR19857">
    <property type="entry name" value="MITOCHONDRIAL DIVISION PROTEIN 1-RELATED"/>
    <property type="match status" value="1"/>
</dbReference>
<accession>A0AAE1MYX5</accession>
<evidence type="ECO:0000313" key="5">
    <source>
        <dbReference type="Proteomes" id="UP001293593"/>
    </source>
</evidence>
<dbReference type="SMART" id="SM00320">
    <property type="entry name" value="WD40"/>
    <property type="match status" value="2"/>
</dbReference>
<evidence type="ECO:0000256" key="3">
    <source>
        <dbReference type="PROSITE-ProRule" id="PRU00221"/>
    </source>
</evidence>
<comment type="caution">
    <text evidence="4">The sequence shown here is derived from an EMBL/GenBank/DDBJ whole genome shotgun (WGS) entry which is preliminary data.</text>
</comment>
<dbReference type="InterPro" id="IPR015943">
    <property type="entry name" value="WD40/YVTN_repeat-like_dom_sf"/>
</dbReference>
<dbReference type="PROSITE" id="PS50082">
    <property type="entry name" value="WD_REPEATS_2"/>
    <property type="match status" value="2"/>
</dbReference>
<dbReference type="SUPFAM" id="SSF50978">
    <property type="entry name" value="WD40 repeat-like"/>
    <property type="match status" value="1"/>
</dbReference>
<feature type="repeat" description="WD" evidence="3">
    <location>
        <begin position="102"/>
        <end position="136"/>
    </location>
</feature>
<dbReference type="PROSITE" id="PS00678">
    <property type="entry name" value="WD_REPEATS_1"/>
    <property type="match status" value="1"/>
</dbReference>
<dbReference type="InterPro" id="IPR036322">
    <property type="entry name" value="WD40_repeat_dom_sf"/>
</dbReference>
<dbReference type="Gene3D" id="2.130.10.10">
    <property type="entry name" value="YVTN repeat-like/Quinoprotein amine dehydrogenase"/>
    <property type="match status" value="1"/>
</dbReference>
<proteinExistence type="predicted"/>
<feature type="repeat" description="WD" evidence="3">
    <location>
        <begin position="59"/>
        <end position="101"/>
    </location>
</feature>
<dbReference type="InterPro" id="IPR001680">
    <property type="entry name" value="WD40_rpt"/>
</dbReference>
<dbReference type="AlphaFoldDB" id="A0AAE1MYX5"/>
<gene>
    <name evidence="4" type="ORF">QN277_011613</name>
</gene>
<evidence type="ECO:0000256" key="2">
    <source>
        <dbReference type="ARBA" id="ARBA00022737"/>
    </source>
</evidence>
<evidence type="ECO:0000313" key="4">
    <source>
        <dbReference type="EMBL" id="KAK4279913.1"/>
    </source>
</evidence>
<keyword evidence="2" id="KW-0677">Repeat</keyword>
<dbReference type="PROSITE" id="PS50294">
    <property type="entry name" value="WD_REPEATS_REGION"/>
    <property type="match status" value="1"/>
</dbReference>
<name>A0AAE1MYX5_9FABA</name>
<sequence>MNAPSSPSLHDDEDNKEEVFLDETDIIQEVALDNEDLPDADEDSDMELVEEPDDSMHIFTGHSGELYTVACSPTDATLVATGGGDDRGFLWRIGQGDWASELQGHGDSVSSLAFSNDGQLLASGSLDGIVQVWDIEVLLKVLEGELSGLGGIQEDTYS</sequence>
<evidence type="ECO:0000256" key="1">
    <source>
        <dbReference type="ARBA" id="ARBA00022574"/>
    </source>
</evidence>
<keyword evidence="1 3" id="KW-0853">WD repeat</keyword>
<dbReference type="Pfam" id="PF00400">
    <property type="entry name" value="WD40"/>
    <property type="match status" value="2"/>
</dbReference>
<dbReference type="EMBL" id="JAWXYG010000002">
    <property type="protein sequence ID" value="KAK4279913.1"/>
    <property type="molecule type" value="Genomic_DNA"/>
</dbReference>
<keyword evidence="5" id="KW-1185">Reference proteome</keyword>